<dbReference type="SMART" id="SM00461">
    <property type="entry name" value="WH1"/>
    <property type="match status" value="1"/>
</dbReference>
<feature type="domain" description="WH1" evidence="3">
    <location>
        <begin position="15"/>
        <end position="126"/>
    </location>
</feature>
<evidence type="ECO:0000313" key="6">
    <source>
        <dbReference type="Proteomes" id="UP000268321"/>
    </source>
</evidence>
<dbReference type="EMBL" id="ML004483">
    <property type="protein sequence ID" value="RKP29536.1"/>
    <property type="molecule type" value="Genomic_DNA"/>
</dbReference>
<evidence type="ECO:0000256" key="1">
    <source>
        <dbReference type="ARBA" id="ARBA00022553"/>
    </source>
</evidence>
<evidence type="ECO:0000259" key="4">
    <source>
        <dbReference type="PROSITE" id="PS51082"/>
    </source>
</evidence>
<feature type="compositionally biased region" description="Polar residues" evidence="2">
    <location>
        <begin position="370"/>
        <end position="384"/>
    </location>
</feature>
<dbReference type="InterPro" id="IPR003124">
    <property type="entry name" value="WH2_dom"/>
</dbReference>
<dbReference type="PROSITE" id="PS50229">
    <property type="entry name" value="WH1"/>
    <property type="match status" value="1"/>
</dbReference>
<organism evidence="5 6">
    <name type="scientific">Metschnikowia bicuspidata</name>
    <dbReference type="NCBI Taxonomy" id="27322"/>
    <lineage>
        <taxon>Eukaryota</taxon>
        <taxon>Fungi</taxon>
        <taxon>Dikarya</taxon>
        <taxon>Ascomycota</taxon>
        <taxon>Saccharomycotina</taxon>
        <taxon>Pichiomycetes</taxon>
        <taxon>Metschnikowiaceae</taxon>
        <taxon>Metschnikowia</taxon>
    </lineage>
</organism>
<feature type="compositionally biased region" description="Low complexity" evidence="2">
    <location>
        <begin position="314"/>
        <end position="328"/>
    </location>
</feature>
<gene>
    <name evidence="5" type="ORF">METBISCDRAFT_18425</name>
</gene>
<dbReference type="AlphaFoldDB" id="A0A4P9Z9X1"/>
<feature type="compositionally biased region" description="Pro residues" evidence="2">
    <location>
        <begin position="578"/>
        <end position="588"/>
    </location>
</feature>
<accession>A0A4P9Z9X1</accession>
<dbReference type="PROSITE" id="PS51082">
    <property type="entry name" value="WH2"/>
    <property type="match status" value="1"/>
</dbReference>
<dbReference type="GO" id="GO:0071933">
    <property type="term" value="F:Arp2/3 complex binding"/>
    <property type="evidence" value="ECO:0007669"/>
    <property type="project" value="UniProtKB-ARBA"/>
</dbReference>
<dbReference type="GO" id="GO:0003779">
    <property type="term" value="F:actin binding"/>
    <property type="evidence" value="ECO:0007669"/>
    <property type="project" value="InterPro"/>
</dbReference>
<sequence length="705" mass="75439">MVLSNSDKEKIKRAIPKVNNKLIESTACKLYIAYPDPTQWTDTGLMGAIVLADDLVGRTFFLKLVDIVGSRGVIWDQELYVDFAYHQDRTFFHTFEIEECMVGLLFEDTLEASRFFKKVTNRQKYASKETAGNKNAMKLKDRIAPQGNKVGSRGEFIDSNTGQRSRRAKGVLYYDDQSPPEWRLLYAELAAAGISEEMIAENRQFIKDYIAKQGGPLVGLEPPIPRRYAQGHTQSVTPVSQQLSEDSRKIKKAPPPPPPSSSQSQAHKAQQVSSYSPSPVLSTPPSVPPTPVPHAASNYNTEDFSGIESRSDLQSPSTATTPASPQTARFRVLPPNARIPQVQNPTVLHSIASSNSGTTEPNSLHKPAQYFQSPAQSPIASNSAHGAPPPLPSQNKISGPPPPPRAGARPTISVYTGYDSKSAPVTPGEGVPPPPPPRASRVITPLSPVRNATATHVTPTPNPPPSQGQMRPPPPPFSARSTTASILPQPVMPHSQEQPLEMAAPPEQKLQTIPSDPHYRAPLPPKRVSVPQPASQQSTAPCTPPVPTCDTQTNHISSSVPTPSPVPFSAAQLQPPSIGAPPPPPLPPAQQSSPQSGAPPPPPLPALADSTAVAPSATHTGDASRDALLASIRDSGIRMLKKTDTPQLEKPSVLLQEAKGEPIPSTSLHAAPNQPETLADALASALNKRKGKVAASDDEDDGDDW</sequence>
<proteinExistence type="predicted"/>
<dbReference type="Pfam" id="PF00568">
    <property type="entry name" value="WH1"/>
    <property type="match status" value="1"/>
</dbReference>
<dbReference type="FunFam" id="2.30.29.30:FF:000281">
    <property type="entry name" value="Actin associated protein"/>
    <property type="match status" value="1"/>
</dbReference>
<feature type="compositionally biased region" description="Pro residues" evidence="2">
    <location>
        <begin position="460"/>
        <end position="477"/>
    </location>
</feature>
<dbReference type="InterPro" id="IPR033927">
    <property type="entry name" value="WASPfam_EVH1"/>
</dbReference>
<dbReference type="OrthoDB" id="8963340at2759"/>
<feature type="compositionally biased region" description="Polar residues" evidence="2">
    <location>
        <begin position="450"/>
        <end position="459"/>
    </location>
</feature>
<dbReference type="Proteomes" id="UP000268321">
    <property type="component" value="Unassembled WGS sequence"/>
</dbReference>
<reference evidence="6" key="1">
    <citation type="journal article" date="2018" name="Nat. Microbiol.">
        <title>Leveraging single-cell genomics to expand the fungal tree of life.</title>
        <authorList>
            <person name="Ahrendt S.R."/>
            <person name="Quandt C.A."/>
            <person name="Ciobanu D."/>
            <person name="Clum A."/>
            <person name="Salamov A."/>
            <person name="Andreopoulos B."/>
            <person name="Cheng J.F."/>
            <person name="Woyke T."/>
            <person name="Pelin A."/>
            <person name="Henrissat B."/>
            <person name="Reynolds N.K."/>
            <person name="Benny G.L."/>
            <person name="Smith M.E."/>
            <person name="James T.Y."/>
            <person name="Grigoriev I.V."/>
        </authorList>
    </citation>
    <scope>NUCLEOTIDE SEQUENCE [LARGE SCALE GENOMIC DNA]</scope>
    <source>
        <strain evidence="6">Baker2002</strain>
    </source>
</reference>
<keyword evidence="6" id="KW-1185">Reference proteome</keyword>
<dbReference type="CDD" id="cd01205">
    <property type="entry name" value="EVH1_WASP-like"/>
    <property type="match status" value="1"/>
</dbReference>
<keyword evidence="1" id="KW-0597">Phosphoprotein</keyword>
<dbReference type="Gene3D" id="2.30.29.30">
    <property type="entry name" value="Pleckstrin-homology domain (PH domain)/Phosphotyrosine-binding domain (PTB)"/>
    <property type="match status" value="1"/>
</dbReference>
<name>A0A4P9Z9X1_9ASCO</name>
<feature type="region of interest" description="Disordered" evidence="2">
    <location>
        <begin position="221"/>
        <end position="625"/>
    </location>
</feature>
<dbReference type="InterPro" id="IPR011993">
    <property type="entry name" value="PH-like_dom_sf"/>
</dbReference>
<dbReference type="SUPFAM" id="SSF50729">
    <property type="entry name" value="PH domain-like"/>
    <property type="match status" value="1"/>
</dbReference>
<feature type="compositionally biased region" description="Polar residues" evidence="2">
    <location>
        <begin position="532"/>
        <end position="541"/>
    </location>
</feature>
<dbReference type="InterPro" id="IPR000697">
    <property type="entry name" value="WH1/EVH1_dom"/>
</dbReference>
<dbReference type="Pfam" id="PF02205">
    <property type="entry name" value="WH2"/>
    <property type="match status" value="1"/>
</dbReference>
<feature type="compositionally biased region" description="Polar residues" evidence="2">
    <location>
        <begin position="341"/>
        <end position="362"/>
    </location>
</feature>
<evidence type="ECO:0000313" key="5">
    <source>
        <dbReference type="EMBL" id="RKP29536.1"/>
    </source>
</evidence>
<dbReference type="GO" id="GO:0045010">
    <property type="term" value="P:actin nucleation"/>
    <property type="evidence" value="ECO:0007669"/>
    <property type="project" value="UniProtKB-ARBA"/>
</dbReference>
<feature type="compositionally biased region" description="Low complexity" evidence="2">
    <location>
        <begin position="261"/>
        <end position="284"/>
    </location>
</feature>
<evidence type="ECO:0000256" key="2">
    <source>
        <dbReference type="SAM" id="MobiDB-lite"/>
    </source>
</evidence>
<dbReference type="GO" id="GO:0030479">
    <property type="term" value="C:actin cortical patch"/>
    <property type="evidence" value="ECO:0007669"/>
    <property type="project" value="UniProtKB-ARBA"/>
</dbReference>
<evidence type="ECO:0000259" key="3">
    <source>
        <dbReference type="PROSITE" id="PS50229"/>
    </source>
</evidence>
<protein>
    <submittedName>
        <fullName evidence="5">WH1-domain-containing protein</fullName>
    </submittedName>
</protein>
<feature type="domain" description="WH2" evidence="4">
    <location>
        <begin position="624"/>
        <end position="643"/>
    </location>
</feature>
<feature type="compositionally biased region" description="Polar residues" evidence="2">
    <location>
        <begin position="231"/>
        <end position="244"/>
    </location>
</feature>